<evidence type="ECO:0000259" key="1">
    <source>
        <dbReference type="PROSITE" id="PS50206"/>
    </source>
</evidence>
<accession>A0A225DQY8</accession>
<feature type="domain" description="Rhodanese" evidence="1">
    <location>
        <begin position="16"/>
        <end position="106"/>
    </location>
</feature>
<keyword evidence="2" id="KW-0808">Transferase</keyword>
<dbReference type="InterPro" id="IPR036873">
    <property type="entry name" value="Rhodanese-like_dom_sf"/>
</dbReference>
<dbReference type="Gene3D" id="3.40.250.10">
    <property type="entry name" value="Rhodanese-like domain"/>
    <property type="match status" value="1"/>
</dbReference>
<organism evidence="2 3">
    <name type="scientific">Fimbriiglobus ruber</name>
    <dbReference type="NCBI Taxonomy" id="1908690"/>
    <lineage>
        <taxon>Bacteria</taxon>
        <taxon>Pseudomonadati</taxon>
        <taxon>Planctomycetota</taxon>
        <taxon>Planctomycetia</taxon>
        <taxon>Gemmatales</taxon>
        <taxon>Gemmataceae</taxon>
        <taxon>Fimbriiglobus</taxon>
    </lineage>
</organism>
<evidence type="ECO:0000313" key="2">
    <source>
        <dbReference type="EMBL" id="OWK43513.1"/>
    </source>
</evidence>
<sequence>MVSQIHPLDVKAKLDAGEPVHFVDVRQPEEYAHCRIEGSQFVPLRELAHRADEVAPAAGTVVVVYCHHGVRSLTGAMLLQQAGRENVFSMAGGIDAWSALVDPSVPRY</sequence>
<protein>
    <submittedName>
        <fullName evidence="2">Rhodanese-related sulfurtransferase</fullName>
    </submittedName>
</protein>
<dbReference type="PROSITE" id="PS50206">
    <property type="entry name" value="RHODANESE_3"/>
    <property type="match status" value="1"/>
</dbReference>
<dbReference type="OrthoDB" id="9800872at2"/>
<dbReference type="RefSeq" id="WP_088254343.1">
    <property type="nucleotide sequence ID" value="NZ_NIDE01000004.1"/>
</dbReference>
<dbReference type="SUPFAM" id="SSF52821">
    <property type="entry name" value="Rhodanese/Cell cycle control phosphatase"/>
    <property type="match status" value="1"/>
</dbReference>
<dbReference type="InterPro" id="IPR050229">
    <property type="entry name" value="GlpE_sulfurtransferase"/>
</dbReference>
<dbReference type="EMBL" id="NIDE01000004">
    <property type="protein sequence ID" value="OWK43513.1"/>
    <property type="molecule type" value="Genomic_DNA"/>
</dbReference>
<proteinExistence type="predicted"/>
<comment type="caution">
    <text evidence="2">The sequence shown here is derived from an EMBL/GenBank/DDBJ whole genome shotgun (WGS) entry which is preliminary data.</text>
</comment>
<dbReference type="Proteomes" id="UP000214646">
    <property type="component" value="Unassembled WGS sequence"/>
</dbReference>
<evidence type="ECO:0000313" key="3">
    <source>
        <dbReference type="Proteomes" id="UP000214646"/>
    </source>
</evidence>
<reference evidence="3" key="1">
    <citation type="submission" date="2017-06" db="EMBL/GenBank/DDBJ databases">
        <title>Genome analysis of Fimbriiglobus ruber SP5, the first member of the order Planctomycetales with confirmed chitinolytic capability.</title>
        <authorList>
            <person name="Ravin N.V."/>
            <person name="Rakitin A.L."/>
            <person name="Ivanova A.A."/>
            <person name="Beletsky A.V."/>
            <person name="Kulichevskaya I.S."/>
            <person name="Mardanov A.V."/>
            <person name="Dedysh S.N."/>
        </authorList>
    </citation>
    <scope>NUCLEOTIDE SEQUENCE [LARGE SCALE GENOMIC DNA]</scope>
    <source>
        <strain evidence="3">SP5</strain>
    </source>
</reference>
<keyword evidence="3" id="KW-1185">Reference proteome</keyword>
<dbReference type="InterPro" id="IPR001763">
    <property type="entry name" value="Rhodanese-like_dom"/>
</dbReference>
<dbReference type="PANTHER" id="PTHR43031:SF17">
    <property type="entry name" value="SULFURTRANSFERASE YTWF-RELATED"/>
    <property type="match status" value="1"/>
</dbReference>
<dbReference type="SMART" id="SM00450">
    <property type="entry name" value="RHOD"/>
    <property type="match status" value="1"/>
</dbReference>
<dbReference type="PANTHER" id="PTHR43031">
    <property type="entry name" value="FAD-DEPENDENT OXIDOREDUCTASE"/>
    <property type="match status" value="1"/>
</dbReference>
<name>A0A225DQY8_9BACT</name>
<dbReference type="AlphaFoldDB" id="A0A225DQY8"/>
<dbReference type="Pfam" id="PF00581">
    <property type="entry name" value="Rhodanese"/>
    <property type="match status" value="1"/>
</dbReference>
<gene>
    <name evidence="2" type="ORF">FRUB_03112</name>
</gene>
<dbReference type="GO" id="GO:0016740">
    <property type="term" value="F:transferase activity"/>
    <property type="evidence" value="ECO:0007669"/>
    <property type="project" value="UniProtKB-KW"/>
</dbReference>